<organism evidence="1 2">
    <name type="scientific">Amphibalanus amphitrite</name>
    <name type="common">Striped barnacle</name>
    <name type="synonym">Balanus amphitrite</name>
    <dbReference type="NCBI Taxonomy" id="1232801"/>
    <lineage>
        <taxon>Eukaryota</taxon>
        <taxon>Metazoa</taxon>
        <taxon>Ecdysozoa</taxon>
        <taxon>Arthropoda</taxon>
        <taxon>Crustacea</taxon>
        <taxon>Multicrustacea</taxon>
        <taxon>Cirripedia</taxon>
        <taxon>Thoracica</taxon>
        <taxon>Thoracicalcarea</taxon>
        <taxon>Balanomorpha</taxon>
        <taxon>Balanoidea</taxon>
        <taxon>Balanidae</taxon>
        <taxon>Amphibalaninae</taxon>
        <taxon>Amphibalanus</taxon>
    </lineage>
</organism>
<dbReference type="EMBL" id="VIIS01001809">
    <property type="protein sequence ID" value="KAF0292498.1"/>
    <property type="molecule type" value="Genomic_DNA"/>
</dbReference>
<name>A0A6A4VQU2_AMPAM</name>
<keyword evidence="2" id="KW-1185">Reference proteome</keyword>
<dbReference type="OrthoDB" id="7357196at2759"/>
<dbReference type="Proteomes" id="UP000440578">
    <property type="component" value="Unassembled WGS sequence"/>
</dbReference>
<reference evidence="1 2" key="1">
    <citation type="submission" date="2019-07" db="EMBL/GenBank/DDBJ databases">
        <title>Draft genome assembly of a fouling barnacle, Amphibalanus amphitrite (Darwin, 1854): The first reference genome for Thecostraca.</title>
        <authorList>
            <person name="Kim W."/>
        </authorList>
    </citation>
    <scope>NUCLEOTIDE SEQUENCE [LARGE SCALE GENOMIC DNA]</scope>
    <source>
        <strain evidence="1">SNU_AA5</strain>
        <tissue evidence="1">Soma without cirri and trophi</tissue>
    </source>
</reference>
<sequence length="109" mass="12486">MVLVIRPSAATYDFLLDSDGDYFQGAWRWHNCIDNGTCTDFENLGERIRLDPTDRLHQPAITEGFGYFFSAATLKAQTPFRRDQDVHVIHTLPAAYLEAFKPHGTMHAW</sequence>
<dbReference type="AlphaFoldDB" id="A0A6A4VQU2"/>
<comment type="caution">
    <text evidence="1">The sequence shown here is derived from an EMBL/GenBank/DDBJ whole genome shotgun (WGS) entry which is preliminary data.</text>
</comment>
<evidence type="ECO:0000313" key="2">
    <source>
        <dbReference type="Proteomes" id="UP000440578"/>
    </source>
</evidence>
<protein>
    <submittedName>
        <fullName evidence="1">Uncharacterized protein</fullName>
    </submittedName>
</protein>
<gene>
    <name evidence="1" type="ORF">FJT64_001010</name>
</gene>
<evidence type="ECO:0000313" key="1">
    <source>
        <dbReference type="EMBL" id="KAF0292498.1"/>
    </source>
</evidence>
<accession>A0A6A4VQU2</accession>
<proteinExistence type="predicted"/>